<keyword evidence="2" id="KW-1185">Reference proteome</keyword>
<proteinExistence type="predicted"/>
<gene>
    <name evidence="1" type="ORF">L9F63_013430</name>
</gene>
<accession>A0AAD8AB29</accession>
<comment type="caution">
    <text evidence="1">The sequence shown here is derived from an EMBL/GenBank/DDBJ whole genome shotgun (WGS) entry which is preliminary data.</text>
</comment>
<dbReference type="Proteomes" id="UP001233999">
    <property type="component" value="Unassembled WGS sequence"/>
</dbReference>
<feature type="non-terminal residue" evidence="1">
    <location>
        <position position="1"/>
    </location>
</feature>
<organism evidence="1 2">
    <name type="scientific">Diploptera punctata</name>
    <name type="common">Pacific beetle cockroach</name>
    <dbReference type="NCBI Taxonomy" id="6984"/>
    <lineage>
        <taxon>Eukaryota</taxon>
        <taxon>Metazoa</taxon>
        <taxon>Ecdysozoa</taxon>
        <taxon>Arthropoda</taxon>
        <taxon>Hexapoda</taxon>
        <taxon>Insecta</taxon>
        <taxon>Pterygota</taxon>
        <taxon>Neoptera</taxon>
        <taxon>Polyneoptera</taxon>
        <taxon>Dictyoptera</taxon>
        <taxon>Blattodea</taxon>
        <taxon>Blaberoidea</taxon>
        <taxon>Blaberidae</taxon>
        <taxon>Diplopterinae</taxon>
        <taxon>Diploptera</taxon>
    </lineage>
</organism>
<name>A0AAD8AB29_DIPPU</name>
<dbReference type="EMBL" id="JASPKZ010002343">
    <property type="protein sequence ID" value="KAJ9595380.1"/>
    <property type="molecule type" value="Genomic_DNA"/>
</dbReference>
<reference evidence="1" key="2">
    <citation type="submission" date="2023-05" db="EMBL/GenBank/DDBJ databases">
        <authorList>
            <person name="Fouks B."/>
        </authorList>
    </citation>
    <scope>NUCLEOTIDE SEQUENCE</scope>
    <source>
        <strain evidence="1">Stay&amp;Tobe</strain>
        <tissue evidence="1">Testes</tissue>
    </source>
</reference>
<protein>
    <submittedName>
        <fullName evidence="1">Uncharacterized protein</fullName>
    </submittedName>
</protein>
<sequence length="109" mass="13014">KCFLNYKNFFQNLRYDEIGGQVKGWHGCMKNREKDKTEILNLASEKNLVDSLTEMSEAASESVCTDRTKVQAFEVLYYTVDAMRKLVQTQRMQKRKWTEMGVRKRWNYE</sequence>
<dbReference type="AlphaFoldDB" id="A0AAD8AB29"/>
<evidence type="ECO:0000313" key="2">
    <source>
        <dbReference type="Proteomes" id="UP001233999"/>
    </source>
</evidence>
<feature type="non-terminal residue" evidence="1">
    <location>
        <position position="109"/>
    </location>
</feature>
<evidence type="ECO:0000313" key="1">
    <source>
        <dbReference type="EMBL" id="KAJ9595380.1"/>
    </source>
</evidence>
<reference evidence="1" key="1">
    <citation type="journal article" date="2023" name="IScience">
        <title>Live-bearing cockroach genome reveals convergent evolutionary mechanisms linked to viviparity in insects and beyond.</title>
        <authorList>
            <person name="Fouks B."/>
            <person name="Harrison M.C."/>
            <person name="Mikhailova A.A."/>
            <person name="Marchal E."/>
            <person name="English S."/>
            <person name="Carruthers M."/>
            <person name="Jennings E.C."/>
            <person name="Chiamaka E.L."/>
            <person name="Frigard R.A."/>
            <person name="Pippel M."/>
            <person name="Attardo G.M."/>
            <person name="Benoit J.B."/>
            <person name="Bornberg-Bauer E."/>
            <person name="Tobe S.S."/>
        </authorList>
    </citation>
    <scope>NUCLEOTIDE SEQUENCE</scope>
    <source>
        <strain evidence="1">Stay&amp;Tobe</strain>
    </source>
</reference>